<comment type="caution">
    <text evidence="2">The sequence shown here is derived from an EMBL/GenBank/DDBJ whole genome shotgun (WGS) entry which is preliminary data.</text>
</comment>
<accession>A0A2R6S245</accession>
<reference evidence="2 3" key="1">
    <citation type="submission" date="2017-07" db="EMBL/GenBank/DDBJ databases">
        <title>An improved, manually edited Actinidia chinensis var. chinensis (kiwifruit) genome highlights the challenges associated with draft genomes and gene prediction in plants.</title>
        <authorList>
            <person name="Pilkington S."/>
            <person name="Crowhurst R."/>
            <person name="Hilario E."/>
            <person name="Nardozza S."/>
            <person name="Fraser L."/>
            <person name="Peng Y."/>
            <person name="Gunaseelan K."/>
            <person name="Simpson R."/>
            <person name="Tahir J."/>
            <person name="Deroles S."/>
            <person name="Templeton K."/>
            <person name="Luo Z."/>
            <person name="Davy M."/>
            <person name="Cheng C."/>
            <person name="Mcneilage M."/>
            <person name="Scaglione D."/>
            <person name="Liu Y."/>
            <person name="Zhang Q."/>
            <person name="Datson P."/>
            <person name="De Silva N."/>
            <person name="Gardiner S."/>
            <person name="Bassett H."/>
            <person name="Chagne D."/>
            <person name="Mccallum J."/>
            <person name="Dzierzon H."/>
            <person name="Deng C."/>
            <person name="Wang Y.-Y."/>
            <person name="Barron N."/>
            <person name="Manako K."/>
            <person name="Bowen J."/>
            <person name="Foster T."/>
            <person name="Erridge Z."/>
            <person name="Tiffin H."/>
            <person name="Waite C."/>
            <person name="Davies K."/>
            <person name="Grierson E."/>
            <person name="Laing W."/>
            <person name="Kirk R."/>
            <person name="Chen X."/>
            <person name="Wood M."/>
            <person name="Montefiori M."/>
            <person name="Brummell D."/>
            <person name="Schwinn K."/>
            <person name="Catanach A."/>
            <person name="Fullerton C."/>
            <person name="Li D."/>
            <person name="Meiyalaghan S."/>
            <person name="Nieuwenhuizen N."/>
            <person name="Read N."/>
            <person name="Prakash R."/>
            <person name="Hunter D."/>
            <person name="Zhang H."/>
            <person name="Mckenzie M."/>
            <person name="Knabel M."/>
            <person name="Harris A."/>
            <person name="Allan A."/>
            <person name="Chen A."/>
            <person name="Janssen B."/>
            <person name="Plunkett B."/>
            <person name="Dwamena C."/>
            <person name="Voogd C."/>
            <person name="Leif D."/>
            <person name="Lafferty D."/>
            <person name="Souleyre E."/>
            <person name="Varkonyi-Gasic E."/>
            <person name="Gambi F."/>
            <person name="Hanley J."/>
            <person name="Yao J.-L."/>
            <person name="Cheung J."/>
            <person name="David K."/>
            <person name="Warren B."/>
            <person name="Marsh K."/>
            <person name="Snowden K."/>
            <person name="Lin-Wang K."/>
            <person name="Brian L."/>
            <person name="Martinez-Sanchez M."/>
            <person name="Wang M."/>
            <person name="Ileperuma N."/>
            <person name="Macnee N."/>
            <person name="Campin R."/>
            <person name="Mcatee P."/>
            <person name="Drummond R."/>
            <person name="Espley R."/>
            <person name="Ireland H."/>
            <person name="Wu R."/>
            <person name="Atkinson R."/>
            <person name="Karunairetnam S."/>
            <person name="Bulley S."/>
            <person name="Chunkath S."/>
            <person name="Hanley Z."/>
            <person name="Storey R."/>
            <person name="Thrimawithana A."/>
            <person name="Thomson S."/>
            <person name="David C."/>
            <person name="Testolin R."/>
        </authorList>
    </citation>
    <scope>NUCLEOTIDE SEQUENCE [LARGE SCALE GENOMIC DNA]</scope>
    <source>
        <strain evidence="3">cv. Red5</strain>
        <tissue evidence="2">Young leaf</tissue>
    </source>
</reference>
<dbReference type="EMBL" id="NKQK01000001">
    <property type="protein sequence ID" value="PSS36328.1"/>
    <property type="molecule type" value="Genomic_DNA"/>
</dbReference>
<feature type="region of interest" description="Disordered" evidence="1">
    <location>
        <begin position="20"/>
        <end position="39"/>
    </location>
</feature>
<reference evidence="3" key="2">
    <citation type="journal article" date="2018" name="BMC Genomics">
        <title>A manually annotated Actinidia chinensis var. chinensis (kiwifruit) genome highlights the challenges associated with draft genomes and gene prediction in plants.</title>
        <authorList>
            <person name="Pilkington S.M."/>
            <person name="Crowhurst R."/>
            <person name="Hilario E."/>
            <person name="Nardozza S."/>
            <person name="Fraser L."/>
            <person name="Peng Y."/>
            <person name="Gunaseelan K."/>
            <person name="Simpson R."/>
            <person name="Tahir J."/>
            <person name="Deroles S.C."/>
            <person name="Templeton K."/>
            <person name="Luo Z."/>
            <person name="Davy M."/>
            <person name="Cheng C."/>
            <person name="McNeilage M."/>
            <person name="Scaglione D."/>
            <person name="Liu Y."/>
            <person name="Zhang Q."/>
            <person name="Datson P."/>
            <person name="De Silva N."/>
            <person name="Gardiner S.E."/>
            <person name="Bassett H."/>
            <person name="Chagne D."/>
            <person name="McCallum J."/>
            <person name="Dzierzon H."/>
            <person name="Deng C."/>
            <person name="Wang Y.Y."/>
            <person name="Barron L."/>
            <person name="Manako K."/>
            <person name="Bowen J."/>
            <person name="Foster T.M."/>
            <person name="Erridge Z.A."/>
            <person name="Tiffin H."/>
            <person name="Waite C.N."/>
            <person name="Davies K.M."/>
            <person name="Grierson E.P."/>
            <person name="Laing W.A."/>
            <person name="Kirk R."/>
            <person name="Chen X."/>
            <person name="Wood M."/>
            <person name="Montefiori M."/>
            <person name="Brummell D.A."/>
            <person name="Schwinn K.E."/>
            <person name="Catanach A."/>
            <person name="Fullerton C."/>
            <person name="Li D."/>
            <person name="Meiyalaghan S."/>
            <person name="Nieuwenhuizen N."/>
            <person name="Read N."/>
            <person name="Prakash R."/>
            <person name="Hunter D."/>
            <person name="Zhang H."/>
            <person name="McKenzie M."/>
            <person name="Knabel M."/>
            <person name="Harris A."/>
            <person name="Allan A.C."/>
            <person name="Gleave A."/>
            <person name="Chen A."/>
            <person name="Janssen B.J."/>
            <person name="Plunkett B."/>
            <person name="Ampomah-Dwamena C."/>
            <person name="Voogd C."/>
            <person name="Leif D."/>
            <person name="Lafferty D."/>
            <person name="Souleyre E.J.F."/>
            <person name="Varkonyi-Gasic E."/>
            <person name="Gambi F."/>
            <person name="Hanley J."/>
            <person name="Yao J.L."/>
            <person name="Cheung J."/>
            <person name="David K.M."/>
            <person name="Warren B."/>
            <person name="Marsh K."/>
            <person name="Snowden K.C."/>
            <person name="Lin-Wang K."/>
            <person name="Brian L."/>
            <person name="Martinez-Sanchez M."/>
            <person name="Wang M."/>
            <person name="Ileperuma N."/>
            <person name="Macnee N."/>
            <person name="Campin R."/>
            <person name="McAtee P."/>
            <person name="Drummond R.S.M."/>
            <person name="Espley R.V."/>
            <person name="Ireland H.S."/>
            <person name="Wu R."/>
            <person name="Atkinson R.G."/>
            <person name="Karunairetnam S."/>
            <person name="Bulley S."/>
            <person name="Chunkath S."/>
            <person name="Hanley Z."/>
            <person name="Storey R."/>
            <person name="Thrimawithana A.H."/>
            <person name="Thomson S."/>
            <person name="David C."/>
            <person name="Testolin R."/>
            <person name="Huang H."/>
            <person name="Hellens R.P."/>
            <person name="Schaffer R.J."/>
        </authorList>
    </citation>
    <scope>NUCLEOTIDE SEQUENCE [LARGE SCALE GENOMIC DNA]</scope>
    <source>
        <strain evidence="3">cv. Red5</strain>
    </source>
</reference>
<evidence type="ECO:0000313" key="3">
    <source>
        <dbReference type="Proteomes" id="UP000241394"/>
    </source>
</evidence>
<gene>
    <name evidence="2" type="ORF">CEY00_Acc00838</name>
</gene>
<dbReference type="Proteomes" id="UP000241394">
    <property type="component" value="Chromosome LG1"/>
</dbReference>
<evidence type="ECO:0000256" key="1">
    <source>
        <dbReference type="SAM" id="MobiDB-lite"/>
    </source>
</evidence>
<protein>
    <submittedName>
        <fullName evidence="2">HMG-Y-related protein like</fullName>
    </submittedName>
</protein>
<dbReference type="AlphaFoldDB" id="A0A2R6S245"/>
<feature type="non-terminal residue" evidence="2">
    <location>
        <position position="1"/>
    </location>
</feature>
<proteinExistence type="predicted"/>
<feature type="compositionally biased region" description="Polar residues" evidence="1">
    <location>
        <begin position="23"/>
        <end position="32"/>
    </location>
</feature>
<keyword evidence="3" id="KW-1185">Reference proteome</keyword>
<sequence length="93" mass="10547">LIINCRSILGQRHRQGWVPKSPCPTSTVSNTRPMEENEGLTRTLPMAENESSTLVFLFYRSSSFCRSNKLIFPVLYHLELASVFAPEDSLNSE</sequence>
<dbReference type="InParanoid" id="A0A2R6S245"/>
<name>A0A2R6S245_ACTCC</name>
<organism evidence="2 3">
    <name type="scientific">Actinidia chinensis var. chinensis</name>
    <name type="common">Chinese soft-hair kiwi</name>
    <dbReference type="NCBI Taxonomy" id="1590841"/>
    <lineage>
        <taxon>Eukaryota</taxon>
        <taxon>Viridiplantae</taxon>
        <taxon>Streptophyta</taxon>
        <taxon>Embryophyta</taxon>
        <taxon>Tracheophyta</taxon>
        <taxon>Spermatophyta</taxon>
        <taxon>Magnoliopsida</taxon>
        <taxon>eudicotyledons</taxon>
        <taxon>Gunneridae</taxon>
        <taxon>Pentapetalae</taxon>
        <taxon>asterids</taxon>
        <taxon>Ericales</taxon>
        <taxon>Actinidiaceae</taxon>
        <taxon>Actinidia</taxon>
    </lineage>
</organism>
<evidence type="ECO:0000313" key="2">
    <source>
        <dbReference type="EMBL" id="PSS36328.1"/>
    </source>
</evidence>